<keyword evidence="2" id="KW-0813">Transport</keyword>
<keyword evidence="5 7" id="KW-1133">Transmembrane helix</keyword>
<evidence type="ECO:0000313" key="9">
    <source>
        <dbReference type="EMBL" id="GAA2411831.1"/>
    </source>
</evidence>
<feature type="transmembrane region" description="Helical" evidence="7">
    <location>
        <begin position="267"/>
        <end position="286"/>
    </location>
</feature>
<feature type="transmembrane region" description="Helical" evidence="7">
    <location>
        <begin position="38"/>
        <end position="62"/>
    </location>
</feature>
<feature type="transmembrane region" description="Helical" evidence="7">
    <location>
        <begin position="393"/>
        <end position="412"/>
    </location>
</feature>
<feature type="transmembrane region" description="Helical" evidence="7">
    <location>
        <begin position="177"/>
        <end position="196"/>
    </location>
</feature>
<dbReference type="PROSITE" id="PS50850">
    <property type="entry name" value="MFS"/>
    <property type="match status" value="1"/>
</dbReference>
<dbReference type="Proteomes" id="UP001501231">
    <property type="component" value="Unassembled WGS sequence"/>
</dbReference>
<comment type="subcellular location">
    <subcellularLocation>
        <location evidence="1">Cell membrane</location>
        <topology evidence="1">Multi-pass membrane protein</topology>
    </subcellularLocation>
</comment>
<organism evidence="9 10">
    <name type="scientific">Actinomadura vinacea</name>
    <dbReference type="NCBI Taxonomy" id="115336"/>
    <lineage>
        <taxon>Bacteria</taxon>
        <taxon>Bacillati</taxon>
        <taxon>Actinomycetota</taxon>
        <taxon>Actinomycetes</taxon>
        <taxon>Streptosporangiales</taxon>
        <taxon>Thermomonosporaceae</taxon>
        <taxon>Actinomadura</taxon>
    </lineage>
</organism>
<comment type="caution">
    <text evidence="9">The sequence shown here is derived from an EMBL/GenBank/DDBJ whole genome shotgun (WGS) entry which is preliminary data.</text>
</comment>
<dbReference type="InterPro" id="IPR036259">
    <property type="entry name" value="MFS_trans_sf"/>
</dbReference>
<dbReference type="CDD" id="cd17369">
    <property type="entry name" value="MFS_ShiA_like"/>
    <property type="match status" value="1"/>
</dbReference>
<feature type="transmembrane region" description="Helical" evidence="7">
    <location>
        <begin position="298"/>
        <end position="317"/>
    </location>
</feature>
<feature type="transmembrane region" description="Helical" evidence="7">
    <location>
        <begin position="139"/>
        <end position="165"/>
    </location>
</feature>
<evidence type="ECO:0000256" key="6">
    <source>
        <dbReference type="ARBA" id="ARBA00023136"/>
    </source>
</evidence>
<feature type="domain" description="Major facilitator superfamily (MFS) profile" evidence="8">
    <location>
        <begin position="1"/>
        <end position="417"/>
    </location>
</feature>
<evidence type="ECO:0000256" key="1">
    <source>
        <dbReference type="ARBA" id="ARBA00004651"/>
    </source>
</evidence>
<keyword evidence="3" id="KW-1003">Cell membrane</keyword>
<reference evidence="10" key="1">
    <citation type="journal article" date="2019" name="Int. J. Syst. Evol. Microbiol.">
        <title>The Global Catalogue of Microorganisms (GCM) 10K type strain sequencing project: providing services to taxonomists for standard genome sequencing and annotation.</title>
        <authorList>
            <consortium name="The Broad Institute Genomics Platform"/>
            <consortium name="The Broad Institute Genome Sequencing Center for Infectious Disease"/>
            <person name="Wu L."/>
            <person name="Ma J."/>
        </authorList>
    </citation>
    <scope>NUCLEOTIDE SEQUENCE [LARGE SCALE GENOMIC DNA]</scope>
    <source>
        <strain evidence="10">JCM 3325</strain>
    </source>
</reference>
<dbReference type="PANTHER" id="PTHR43045:SF1">
    <property type="entry name" value="SHIKIMATE TRANSPORTER"/>
    <property type="match status" value="1"/>
</dbReference>
<protein>
    <submittedName>
        <fullName evidence="9">MFS transporter</fullName>
    </submittedName>
</protein>
<dbReference type="PANTHER" id="PTHR43045">
    <property type="entry name" value="SHIKIMATE TRANSPORTER"/>
    <property type="match status" value="1"/>
</dbReference>
<sequence>MLISSYIGSVVEWYDFMLYGTAAALVFNRLFFTDLDPAAGTIASFGTMAVGYLARPLGGIVFGHFGDRLGRKKMLVTSILMMGFATVLIGALPTYEQIGIWAPILLVLLRLVQGVAVGGEWGGAVLMTLEHAKKNRRGLWSSVAQMGTPSGLLLSTLVFSLFAALPEEQFLSWGWRVPFLVTVVMIGLGLWMRLGVEESPVFQRAQAAAAAKPGAAEPKLPLVGLLRRNPRQVVLASLIGFGPFFANSILIHFIVSYSVDIGYDKSVTLHGLMVGSLASMVCLPLFAALSDRIGRRPVYLAGALLLAANSFLLFTMVNAQSSGLLILGFAISMGVHAMMYGPMGAFMAELFGPRTRYTGASIGYQVASIAGGFGPMIGGALLEAAGGPPHTLYLSLFMSAMLALTVLAVVIVKETNKTDLASERP</sequence>
<evidence type="ECO:0000259" key="8">
    <source>
        <dbReference type="PROSITE" id="PS50850"/>
    </source>
</evidence>
<name>A0ABP5VU46_9ACTN</name>
<accession>A0ABP5VU46</accession>
<evidence type="ECO:0000256" key="4">
    <source>
        <dbReference type="ARBA" id="ARBA00022692"/>
    </source>
</evidence>
<dbReference type="InterPro" id="IPR005828">
    <property type="entry name" value="MFS_sugar_transport-like"/>
</dbReference>
<evidence type="ECO:0000256" key="5">
    <source>
        <dbReference type="ARBA" id="ARBA00022989"/>
    </source>
</evidence>
<keyword evidence="4 7" id="KW-0812">Transmembrane</keyword>
<dbReference type="InterPro" id="IPR020846">
    <property type="entry name" value="MFS_dom"/>
</dbReference>
<feature type="transmembrane region" description="Helical" evidence="7">
    <location>
        <begin position="98"/>
        <end position="118"/>
    </location>
</feature>
<feature type="transmembrane region" description="Helical" evidence="7">
    <location>
        <begin position="362"/>
        <end position="381"/>
    </location>
</feature>
<evidence type="ECO:0000313" key="10">
    <source>
        <dbReference type="Proteomes" id="UP001501231"/>
    </source>
</evidence>
<feature type="transmembrane region" description="Helical" evidence="7">
    <location>
        <begin position="74"/>
        <end position="92"/>
    </location>
</feature>
<feature type="transmembrane region" description="Helical" evidence="7">
    <location>
        <begin position="233"/>
        <end position="255"/>
    </location>
</feature>
<dbReference type="SUPFAM" id="SSF103473">
    <property type="entry name" value="MFS general substrate transporter"/>
    <property type="match status" value="1"/>
</dbReference>
<gene>
    <name evidence="9" type="ORF">GCM10010191_21530</name>
</gene>
<evidence type="ECO:0000256" key="7">
    <source>
        <dbReference type="SAM" id="Phobius"/>
    </source>
</evidence>
<evidence type="ECO:0000256" key="3">
    <source>
        <dbReference type="ARBA" id="ARBA00022475"/>
    </source>
</evidence>
<feature type="transmembrane region" description="Helical" evidence="7">
    <location>
        <begin position="12"/>
        <end position="32"/>
    </location>
</feature>
<feature type="transmembrane region" description="Helical" evidence="7">
    <location>
        <begin position="323"/>
        <end position="341"/>
    </location>
</feature>
<dbReference type="EMBL" id="BAAARW010000006">
    <property type="protein sequence ID" value="GAA2411831.1"/>
    <property type="molecule type" value="Genomic_DNA"/>
</dbReference>
<keyword evidence="6 7" id="KW-0472">Membrane</keyword>
<dbReference type="Pfam" id="PF00083">
    <property type="entry name" value="Sugar_tr"/>
    <property type="match status" value="1"/>
</dbReference>
<dbReference type="Gene3D" id="1.20.1250.20">
    <property type="entry name" value="MFS general substrate transporter like domains"/>
    <property type="match status" value="2"/>
</dbReference>
<proteinExistence type="predicted"/>
<evidence type="ECO:0000256" key="2">
    <source>
        <dbReference type="ARBA" id="ARBA00022448"/>
    </source>
</evidence>
<keyword evidence="10" id="KW-1185">Reference proteome</keyword>